<keyword evidence="10" id="KW-0966">Cell projection</keyword>
<evidence type="ECO:0000259" key="9">
    <source>
        <dbReference type="Pfam" id="PF22638"/>
    </source>
</evidence>
<dbReference type="InterPro" id="IPR053927">
    <property type="entry name" value="FlgK_helical"/>
</dbReference>
<dbReference type="EMBL" id="JYIV01000025">
    <property type="protein sequence ID" value="KJL22519.1"/>
    <property type="molecule type" value="Genomic_DNA"/>
</dbReference>
<keyword evidence="5" id="KW-0964">Secreted</keyword>
<dbReference type="RefSeq" id="WP_045263726.1">
    <property type="nucleotide sequence ID" value="NZ_JYIV01000025.1"/>
</dbReference>
<dbReference type="PANTHER" id="PTHR30033:SF1">
    <property type="entry name" value="FLAGELLAR HOOK-ASSOCIATED PROTEIN 1"/>
    <property type="match status" value="1"/>
</dbReference>
<evidence type="ECO:0000256" key="2">
    <source>
        <dbReference type="ARBA" id="ARBA00004613"/>
    </source>
</evidence>
<evidence type="ECO:0000313" key="11">
    <source>
        <dbReference type="Proteomes" id="UP000033725"/>
    </source>
</evidence>
<dbReference type="InterPro" id="IPR002371">
    <property type="entry name" value="FlgK"/>
</dbReference>
<reference evidence="10 11" key="1">
    <citation type="submission" date="2015-02" db="EMBL/GenBank/DDBJ databases">
        <title>Draft genome sequences of ten Microbacterium spp. with emphasis on heavy metal contaminated environments.</title>
        <authorList>
            <person name="Corretto E."/>
        </authorList>
    </citation>
    <scope>NUCLEOTIDE SEQUENCE [LARGE SCALE GENOMIC DNA]</scope>
    <source>
        <strain evidence="10 11">BEL163</strain>
    </source>
</reference>
<organism evidence="10 11">
    <name type="scientific">Microbacterium oxydans</name>
    <dbReference type="NCBI Taxonomy" id="82380"/>
    <lineage>
        <taxon>Bacteria</taxon>
        <taxon>Bacillati</taxon>
        <taxon>Actinomycetota</taxon>
        <taxon>Actinomycetes</taxon>
        <taxon>Micrococcales</taxon>
        <taxon>Microbacteriaceae</taxon>
        <taxon>Microbacterium</taxon>
    </lineage>
</organism>
<keyword evidence="10" id="KW-0282">Flagellum</keyword>
<dbReference type="Pfam" id="PF22638">
    <property type="entry name" value="FlgK_D1"/>
    <property type="match status" value="1"/>
</dbReference>
<proteinExistence type="inferred from homology"/>
<dbReference type="Pfam" id="PF06429">
    <property type="entry name" value="Flg_bbr_C"/>
    <property type="match status" value="1"/>
</dbReference>
<dbReference type="GO" id="GO:0044780">
    <property type="term" value="P:bacterial-type flagellum assembly"/>
    <property type="evidence" value="ECO:0007669"/>
    <property type="project" value="InterPro"/>
</dbReference>
<evidence type="ECO:0000259" key="7">
    <source>
        <dbReference type="Pfam" id="PF00460"/>
    </source>
</evidence>
<accession>A0A0F0KPY3</accession>
<dbReference type="Proteomes" id="UP000033725">
    <property type="component" value="Unassembled WGS sequence"/>
</dbReference>
<evidence type="ECO:0000256" key="4">
    <source>
        <dbReference type="ARBA" id="ARBA00016244"/>
    </source>
</evidence>
<evidence type="ECO:0000313" key="10">
    <source>
        <dbReference type="EMBL" id="KJL22519.1"/>
    </source>
</evidence>
<dbReference type="SUPFAM" id="SSF64518">
    <property type="entry name" value="Phase 1 flagellin"/>
    <property type="match status" value="1"/>
</dbReference>
<evidence type="ECO:0000256" key="5">
    <source>
        <dbReference type="ARBA" id="ARBA00022525"/>
    </source>
</evidence>
<dbReference type="Pfam" id="PF00460">
    <property type="entry name" value="Flg_bb_rod"/>
    <property type="match status" value="1"/>
</dbReference>
<dbReference type="OrthoDB" id="9802553at2"/>
<sequence>MSTFSGLNTAASGLAAARRGMDVVGQNIANQKTEGYTRQRVTTSAVAAIAQTGRFSVGALPGHGVSIDGVARLGDALLDARVRDALGASGYWSTRAVAATTVEASLAEPTANGLAARLSKFWSGWQDLANTPDSGAAASSILESAKELASHIAGGYRNVATQWSNARDSADRTVSQVNATADQIAVLNGEIRDALASGRSANELMDQRSVLAQNVARMSGAAATIESDGTMTVRLGGNALVSGSDSRHLVLSGPASIDSGQRFSLSWASAPDLPVSIDGGELGASLSVLAPASEGGMLAGLAATYDKVATTLADALNAQHRAGVTSTGQAGGDFFTVPTTGSAALGLTVAVGSASELALAAPGAGALDATNADLISQIGRSVGSPDAVWSDQVTRFGVATAADVQRAKLSDSAAVAAVGAQQSVSAVDGDEETISLLTYQTAYQAAARVMTAVDEALDVLINRTGLVGR</sequence>
<comment type="similarity">
    <text evidence="3">Belongs to the flagella basal body rod proteins family.</text>
</comment>
<name>A0A0F0KPY3_9MICO</name>
<evidence type="ECO:0000256" key="3">
    <source>
        <dbReference type="ARBA" id="ARBA00009677"/>
    </source>
</evidence>
<dbReference type="PATRIC" id="fig|82380.10.peg.1843"/>
<feature type="domain" description="Flagellar hook-associated protein FlgK helical" evidence="9">
    <location>
        <begin position="100"/>
        <end position="335"/>
    </location>
</feature>
<evidence type="ECO:0000256" key="6">
    <source>
        <dbReference type="ARBA" id="ARBA00023143"/>
    </source>
</evidence>
<dbReference type="InterPro" id="IPR010930">
    <property type="entry name" value="Flg_bb/hook_C_dom"/>
</dbReference>
<protein>
    <recommendedName>
        <fullName evidence="4">Flagellar hook-associated protein 1</fullName>
    </recommendedName>
</protein>
<feature type="domain" description="Flagellar basal body rod protein N-terminal" evidence="7">
    <location>
        <begin position="7"/>
        <end position="37"/>
    </location>
</feature>
<evidence type="ECO:0000256" key="1">
    <source>
        <dbReference type="ARBA" id="ARBA00004365"/>
    </source>
</evidence>
<evidence type="ECO:0000259" key="8">
    <source>
        <dbReference type="Pfam" id="PF06429"/>
    </source>
</evidence>
<dbReference type="AlphaFoldDB" id="A0A0F0KPY3"/>
<dbReference type="GO" id="GO:0005576">
    <property type="term" value="C:extracellular region"/>
    <property type="evidence" value="ECO:0007669"/>
    <property type="project" value="UniProtKB-SubCell"/>
</dbReference>
<dbReference type="PANTHER" id="PTHR30033">
    <property type="entry name" value="FLAGELLAR HOOK-ASSOCIATED PROTEIN 1"/>
    <property type="match status" value="1"/>
</dbReference>
<dbReference type="NCBIfam" id="TIGR02492">
    <property type="entry name" value="flgK_ends"/>
    <property type="match status" value="1"/>
</dbReference>
<keyword evidence="6" id="KW-0975">Bacterial flagellum</keyword>
<keyword evidence="10" id="KW-0969">Cilium</keyword>
<gene>
    <name evidence="10" type="primary">flgK</name>
    <name evidence="10" type="ORF">RN51_01833</name>
</gene>
<dbReference type="GO" id="GO:0009424">
    <property type="term" value="C:bacterial-type flagellum hook"/>
    <property type="evidence" value="ECO:0007669"/>
    <property type="project" value="InterPro"/>
</dbReference>
<dbReference type="GO" id="GO:0005198">
    <property type="term" value="F:structural molecule activity"/>
    <property type="evidence" value="ECO:0007669"/>
    <property type="project" value="InterPro"/>
</dbReference>
<comment type="caution">
    <text evidence="10">The sequence shown here is derived from an EMBL/GenBank/DDBJ whole genome shotgun (WGS) entry which is preliminary data.</text>
</comment>
<feature type="domain" description="Flagellar basal-body/hook protein C-terminal" evidence="8">
    <location>
        <begin position="424"/>
        <end position="462"/>
    </location>
</feature>
<dbReference type="InterPro" id="IPR001444">
    <property type="entry name" value="Flag_bb_rod_N"/>
</dbReference>
<comment type="subcellular location">
    <subcellularLocation>
        <location evidence="1">Bacterial flagellum</location>
    </subcellularLocation>
    <subcellularLocation>
        <location evidence="2">Secreted</location>
    </subcellularLocation>
</comment>